<accession>A0A9P4YN58</accession>
<evidence type="ECO:0000313" key="1">
    <source>
        <dbReference type="EMBL" id="KAF3900798.1"/>
    </source>
</evidence>
<gene>
    <name evidence="1" type="ORF">GY632_0549</name>
</gene>
<dbReference type="AlphaFoldDB" id="A0A9P4YN58"/>
<comment type="caution">
    <text evidence="1">The sequence shown here is derived from an EMBL/GenBank/DDBJ whole genome shotgun (WGS) entry which is preliminary data.</text>
</comment>
<dbReference type="EMBL" id="JAAQVJ010000009">
    <property type="protein sequence ID" value="KAF3900798.1"/>
    <property type="molecule type" value="Genomic_DNA"/>
</dbReference>
<dbReference type="Proteomes" id="UP000749309">
    <property type="component" value="Unassembled WGS sequence"/>
</dbReference>
<protein>
    <submittedName>
        <fullName evidence="1">Uncharacterized protein</fullName>
    </submittedName>
</protein>
<evidence type="ECO:0000313" key="2">
    <source>
        <dbReference type="Proteomes" id="UP000749309"/>
    </source>
</evidence>
<sequence length="353" mass="39419">MADSTSVGQIKDTLKLCLTQRQGSFHNVTAFSMRFEDDDTGASRAFNNFKDLASIFGISNVEEYIISANDKMPGWTVTGRLVAHLSAAIRNCSPDSPERCLVLIHYASHGFSDDMTGPSFKAAPNTKAFSDSSTSQTLYRTCLLLRLYRLMLPAFLTAVVLDLHTFSHHLLPALLKFWRRLPKWFDTKTASNTSECFTTRRTLMAKFADAAAIVRGQARSVDFAELLDRSHQLSSAKFPVHRFLNGSVSVRLFFPKQSTAFDPVRLSPALEQGKYKIIFSCYVTDNHDSEEMANLLKWVESLSPAIGITVDSIYEYGSSGLVFSDPYTVYKTLSTSVHVDILFGGLQFAFHCH</sequence>
<name>A0A9P4YN58_9EURO</name>
<organism evidence="1 2">
    <name type="scientific">Trichophyton interdigitale</name>
    <dbReference type="NCBI Taxonomy" id="101480"/>
    <lineage>
        <taxon>Eukaryota</taxon>
        <taxon>Fungi</taxon>
        <taxon>Dikarya</taxon>
        <taxon>Ascomycota</taxon>
        <taxon>Pezizomycotina</taxon>
        <taxon>Eurotiomycetes</taxon>
        <taxon>Eurotiomycetidae</taxon>
        <taxon>Onygenales</taxon>
        <taxon>Arthrodermataceae</taxon>
        <taxon>Trichophyton</taxon>
    </lineage>
</organism>
<reference evidence="1" key="1">
    <citation type="submission" date="2020-03" db="EMBL/GenBank/DDBJ databases">
        <title>Whole Genome Sequence of Trichophyton interdigitale from India.</title>
        <authorList>
            <person name="Kumar P."/>
        </authorList>
    </citation>
    <scope>NUCLEOTIDE SEQUENCE</scope>
    <source>
        <strain evidence="1">UCMS-IGIB-CI14</strain>
    </source>
</reference>
<proteinExistence type="predicted"/>